<organism evidence="3 4">
    <name type="scientific">Enterovibrio nigricans DSM 22720</name>
    <dbReference type="NCBI Taxonomy" id="1121868"/>
    <lineage>
        <taxon>Bacteria</taxon>
        <taxon>Pseudomonadati</taxon>
        <taxon>Pseudomonadota</taxon>
        <taxon>Gammaproteobacteria</taxon>
        <taxon>Vibrionales</taxon>
        <taxon>Vibrionaceae</taxon>
        <taxon>Enterovibrio</taxon>
    </lineage>
</organism>
<dbReference type="OrthoDB" id="345640at2"/>
<evidence type="ECO:0000313" key="4">
    <source>
        <dbReference type="Proteomes" id="UP000190162"/>
    </source>
</evidence>
<accession>A0A1T4VBF3</accession>
<dbReference type="Pfam" id="PF09850">
    <property type="entry name" value="DotU"/>
    <property type="match status" value="1"/>
</dbReference>
<feature type="domain" description="Type IV / VI secretion system DotU" evidence="2">
    <location>
        <begin position="45"/>
        <end position="246"/>
    </location>
</feature>
<keyword evidence="1" id="KW-1133">Transmembrane helix</keyword>
<dbReference type="PANTHER" id="PTHR38033">
    <property type="entry name" value="MEMBRANE PROTEIN-RELATED"/>
    <property type="match status" value="1"/>
</dbReference>
<protein>
    <submittedName>
        <fullName evidence="3">Type VI secretion system protein ImpK</fullName>
    </submittedName>
</protein>
<dbReference type="AlphaFoldDB" id="A0A1T4VBF3"/>
<gene>
    <name evidence="3" type="ORF">SAMN02745132_03596</name>
</gene>
<evidence type="ECO:0000313" key="3">
    <source>
        <dbReference type="EMBL" id="SKA62284.1"/>
    </source>
</evidence>
<sequence length="263" mass="30617">MVQDIYQEKTKQRHHLDDLLFDEVSNIDADQDYWFKLRCGESNRLICAATPLIGLSLRIRKLMLCHNIEELYNQAVEEIKNIEVELAENQYDHAIILAYRYILCTVVDEAVMSTPWGADSYWAENSLLTHFHNETWGGEKVFSILTRLKGEPERYRQLLEFIFICMTLGFEGRYKVMDKGKDEHRKVLIELHELLSEKDEDTHSGCQPATDNVMIKNYKVNNRLTPLGVVIGFSIMLFVIYGFYQMSIDKNIDSVLQQLGVLL</sequence>
<dbReference type="NCBIfam" id="TIGR03349">
    <property type="entry name" value="IV_VI_DotU"/>
    <property type="match status" value="1"/>
</dbReference>
<dbReference type="RefSeq" id="WP_101210297.1">
    <property type="nucleotide sequence ID" value="NZ_FUXU01000061.1"/>
</dbReference>
<keyword evidence="4" id="KW-1185">Reference proteome</keyword>
<dbReference type="EMBL" id="FUXU01000061">
    <property type="protein sequence ID" value="SKA62284.1"/>
    <property type="molecule type" value="Genomic_DNA"/>
</dbReference>
<dbReference type="NCBIfam" id="NF038228">
    <property type="entry name" value="IcmH_DotU_IVB"/>
    <property type="match status" value="1"/>
</dbReference>
<dbReference type="InterPro" id="IPR017732">
    <property type="entry name" value="T4/T6SS_DotU"/>
</dbReference>
<evidence type="ECO:0000256" key="1">
    <source>
        <dbReference type="SAM" id="Phobius"/>
    </source>
</evidence>
<keyword evidence="1" id="KW-0472">Membrane</keyword>
<feature type="transmembrane region" description="Helical" evidence="1">
    <location>
        <begin position="224"/>
        <end position="244"/>
    </location>
</feature>
<dbReference type="Gene3D" id="1.25.40.590">
    <property type="entry name" value="Type IV / VI secretion system, DotU"/>
    <property type="match status" value="1"/>
</dbReference>
<dbReference type="Proteomes" id="UP000190162">
    <property type="component" value="Unassembled WGS sequence"/>
</dbReference>
<evidence type="ECO:0000259" key="2">
    <source>
        <dbReference type="Pfam" id="PF09850"/>
    </source>
</evidence>
<dbReference type="InterPro" id="IPR038522">
    <property type="entry name" value="T4/T6SS_DotU_sf"/>
</dbReference>
<reference evidence="4" key="1">
    <citation type="submission" date="2017-02" db="EMBL/GenBank/DDBJ databases">
        <authorList>
            <person name="Varghese N."/>
            <person name="Submissions S."/>
        </authorList>
    </citation>
    <scope>NUCLEOTIDE SEQUENCE [LARGE SCALE GENOMIC DNA]</scope>
    <source>
        <strain evidence="4">DSM 22720</strain>
    </source>
</reference>
<proteinExistence type="predicted"/>
<name>A0A1T4VBF3_9GAMM</name>
<dbReference type="PANTHER" id="PTHR38033:SF1">
    <property type="entry name" value="DOTU FAMILY TYPE IV_VI SECRETION SYSTEM PROTEIN"/>
    <property type="match status" value="1"/>
</dbReference>
<keyword evidence="1" id="KW-0812">Transmembrane</keyword>